<evidence type="ECO:0000313" key="2">
    <source>
        <dbReference type="EMBL" id="KAK2945056.1"/>
    </source>
</evidence>
<reference evidence="2 3" key="1">
    <citation type="journal article" date="2022" name="bioRxiv">
        <title>Genomics of Preaxostyla Flagellates Illuminates Evolutionary Transitions and the Path Towards Mitochondrial Loss.</title>
        <authorList>
            <person name="Novak L.V.F."/>
            <person name="Treitli S.C."/>
            <person name="Pyrih J."/>
            <person name="Halakuc P."/>
            <person name="Pipaliya S.V."/>
            <person name="Vacek V."/>
            <person name="Brzon O."/>
            <person name="Soukal P."/>
            <person name="Eme L."/>
            <person name="Dacks J.B."/>
            <person name="Karnkowska A."/>
            <person name="Elias M."/>
            <person name="Hampl V."/>
        </authorList>
    </citation>
    <scope>NUCLEOTIDE SEQUENCE [LARGE SCALE GENOMIC DNA]</scope>
    <source>
        <strain evidence="2">NAU3</strain>
        <tissue evidence="2">Gut</tissue>
    </source>
</reference>
<organism evidence="2 3">
    <name type="scientific">Blattamonas nauphoetae</name>
    <dbReference type="NCBI Taxonomy" id="2049346"/>
    <lineage>
        <taxon>Eukaryota</taxon>
        <taxon>Metamonada</taxon>
        <taxon>Preaxostyla</taxon>
        <taxon>Oxymonadida</taxon>
        <taxon>Blattamonas</taxon>
    </lineage>
</organism>
<dbReference type="Proteomes" id="UP001281761">
    <property type="component" value="Unassembled WGS sequence"/>
</dbReference>
<accession>A0ABQ9X329</accession>
<name>A0ABQ9X329_9EUKA</name>
<feature type="compositionally biased region" description="Basic and acidic residues" evidence="1">
    <location>
        <begin position="33"/>
        <end position="58"/>
    </location>
</feature>
<dbReference type="EMBL" id="JARBJD010000274">
    <property type="protein sequence ID" value="KAK2945056.1"/>
    <property type="molecule type" value="Genomic_DNA"/>
</dbReference>
<feature type="region of interest" description="Disordered" evidence="1">
    <location>
        <begin position="1"/>
        <end position="87"/>
    </location>
</feature>
<protein>
    <submittedName>
        <fullName evidence="2">Uncharacterized protein</fullName>
    </submittedName>
</protein>
<sequence length="162" mass="18045">MYRQERAGRTEQDTARTESDSEIQRRTGQPNNDELRSRTERGGRKRMGHEPKERERATTADPPNPIGETIRNGASSSQPQPSPSRLNAHCRILGKRGRRVVGSETNFGAGFECCGEHIPFPRENRSIVTRTGLGGSFKFAWSFGGERGFVSVGDEGRERSVL</sequence>
<evidence type="ECO:0000256" key="1">
    <source>
        <dbReference type="SAM" id="MobiDB-lite"/>
    </source>
</evidence>
<proteinExistence type="predicted"/>
<gene>
    <name evidence="2" type="ORF">BLNAU_20001</name>
</gene>
<feature type="compositionally biased region" description="Basic and acidic residues" evidence="1">
    <location>
        <begin position="1"/>
        <end position="25"/>
    </location>
</feature>
<keyword evidence="3" id="KW-1185">Reference proteome</keyword>
<comment type="caution">
    <text evidence="2">The sequence shown here is derived from an EMBL/GenBank/DDBJ whole genome shotgun (WGS) entry which is preliminary data.</text>
</comment>
<evidence type="ECO:0000313" key="3">
    <source>
        <dbReference type="Proteomes" id="UP001281761"/>
    </source>
</evidence>